<evidence type="ECO:0000313" key="16">
    <source>
        <dbReference type="EMBL" id="KFO34753.1"/>
    </source>
</evidence>
<dbReference type="Pfam" id="PF00001">
    <property type="entry name" value="7tm_1"/>
    <property type="match status" value="1"/>
</dbReference>
<evidence type="ECO:0000256" key="7">
    <source>
        <dbReference type="ARBA" id="ARBA00023157"/>
    </source>
</evidence>
<evidence type="ECO:0000256" key="12">
    <source>
        <dbReference type="SAM" id="MobiDB-lite"/>
    </source>
</evidence>
<dbReference type="PANTHER" id="PTHR24229">
    <property type="entry name" value="NEUROPEPTIDES RECEPTOR"/>
    <property type="match status" value="1"/>
</dbReference>
<dbReference type="SMART" id="SM01381">
    <property type="entry name" value="7TM_GPCR_Srsx"/>
    <property type="match status" value="1"/>
</dbReference>
<dbReference type="GO" id="GO:0005886">
    <property type="term" value="C:plasma membrane"/>
    <property type="evidence" value="ECO:0007669"/>
    <property type="project" value="UniProtKB-SubCell"/>
</dbReference>
<keyword evidence="5 11" id="KW-0297">G-protein coupled receptor</keyword>
<dbReference type="SUPFAM" id="SSF81321">
    <property type="entry name" value="Family A G protein-coupled receptor-like"/>
    <property type="match status" value="1"/>
</dbReference>
<proteinExistence type="inferred from homology"/>
<protein>
    <submittedName>
        <fullName evidence="16">Somatostatin receptor type 5</fullName>
    </submittedName>
</protein>
<evidence type="ECO:0000256" key="9">
    <source>
        <dbReference type="ARBA" id="ARBA00023180"/>
    </source>
</evidence>
<keyword evidence="2" id="KW-1003">Cell membrane</keyword>
<accession>A0A091DWF1</accession>
<comment type="subcellular location">
    <subcellularLocation>
        <location evidence="1">Cell membrane</location>
        <topology evidence="1">Multi-pass membrane protein</topology>
    </subcellularLocation>
</comment>
<dbReference type="InterPro" id="IPR001184">
    <property type="entry name" value="Somatstn_rcpt_5"/>
</dbReference>
<keyword evidence="14" id="KW-0732">Signal</keyword>
<feature type="transmembrane region" description="Helical" evidence="13">
    <location>
        <begin position="194"/>
        <end position="213"/>
    </location>
</feature>
<dbReference type="FunFam" id="1.20.1070.10:FF:000039">
    <property type="entry name" value="somatostatin receptor type 2"/>
    <property type="match status" value="1"/>
</dbReference>
<keyword evidence="4 13" id="KW-1133">Transmembrane helix</keyword>
<keyword evidence="8 11" id="KW-0675">Receptor</keyword>
<reference evidence="16 17" key="1">
    <citation type="submission" date="2013-11" db="EMBL/GenBank/DDBJ databases">
        <title>The Damaraland mole rat (Fukomys damarensis) genome and evolution of African mole rats.</title>
        <authorList>
            <person name="Gladyshev V.N."/>
            <person name="Fang X."/>
        </authorList>
    </citation>
    <scope>NUCLEOTIDE SEQUENCE [LARGE SCALE GENOMIC DNA]</scope>
    <source>
        <tissue evidence="16">Liver</tissue>
    </source>
</reference>
<keyword evidence="9" id="KW-0325">Glycoprotein</keyword>
<organism evidence="16 17">
    <name type="scientific">Fukomys damarensis</name>
    <name type="common">Damaraland mole rat</name>
    <name type="synonym">Cryptomys damarensis</name>
    <dbReference type="NCBI Taxonomy" id="885580"/>
    <lineage>
        <taxon>Eukaryota</taxon>
        <taxon>Metazoa</taxon>
        <taxon>Chordata</taxon>
        <taxon>Craniata</taxon>
        <taxon>Vertebrata</taxon>
        <taxon>Euteleostomi</taxon>
        <taxon>Mammalia</taxon>
        <taxon>Eutheria</taxon>
        <taxon>Euarchontoglires</taxon>
        <taxon>Glires</taxon>
        <taxon>Rodentia</taxon>
        <taxon>Hystricomorpha</taxon>
        <taxon>Bathyergidae</taxon>
        <taxon>Fukomys</taxon>
    </lineage>
</organism>
<evidence type="ECO:0000256" key="4">
    <source>
        <dbReference type="ARBA" id="ARBA00022989"/>
    </source>
</evidence>
<dbReference type="GO" id="GO:0004994">
    <property type="term" value="F:somatostatin receptor activity"/>
    <property type="evidence" value="ECO:0007669"/>
    <property type="project" value="InterPro"/>
</dbReference>
<keyword evidence="6 13" id="KW-0472">Membrane</keyword>
<evidence type="ECO:0000313" key="17">
    <source>
        <dbReference type="Proteomes" id="UP000028990"/>
    </source>
</evidence>
<dbReference type="AlphaFoldDB" id="A0A091DWF1"/>
<evidence type="ECO:0000256" key="10">
    <source>
        <dbReference type="ARBA" id="ARBA00023224"/>
    </source>
</evidence>
<dbReference type="PRINTS" id="PR00246">
    <property type="entry name" value="SOMATOSTATNR"/>
</dbReference>
<dbReference type="STRING" id="885580.ENSFDAP00000010697"/>
<dbReference type="PROSITE" id="PS00237">
    <property type="entry name" value="G_PROTEIN_RECEP_F1_1"/>
    <property type="match status" value="1"/>
</dbReference>
<dbReference type="PRINTS" id="PR00591">
    <property type="entry name" value="SOMATOSTTN5R"/>
</dbReference>
<keyword evidence="7" id="KW-1015">Disulfide bond</keyword>
<sequence>MALASPIAMVPLWCLGLPPTHGTVSLSEAPRDLPFCGRSRAQKTHPGVADTLLAPPSIGGAPGVHSLQILAASTQHPGVPGMSSPEAMGILCLHWSPWVSEQVQSSGVARDTHMQVASMEPLYPSFTPSWNTSAASPGDSHNGTPVGAAPSAGARAILVPLLYLLVCTVGLGGNGLVIYVVLRHAKMKTVTNVYILNLAVADVLLMLGLPFLATQNAVSYWPFGPFLCRLVMTLDGINQFTSIFCLTVMSIDRYLAVVHPLRSARWRRPRVAKLTSAAVWAFSLLMSLPLLVFSDVQEGWGTCNLSWPEPAGLWSAAFITYTSVLGFFGPLLVICLCYLLIVVKVKAAGMRAGSSRGRRSERRVTRMVVVVVLVFVGCWLPFFIVNIVNLAFTLPEEPASAGLYFFVVVLSYANSCANPLLYGFLSDNFRQSFRKVLCVRGSYGMEDADATEPRPDKSGRLQEVTLPPTRSCQTNGHMQTSRL</sequence>
<feature type="domain" description="G-protein coupled receptors family 1 profile" evidence="15">
    <location>
        <begin position="173"/>
        <end position="422"/>
    </location>
</feature>
<keyword evidence="3 11" id="KW-0812">Transmembrane</keyword>
<feature type="chain" id="PRO_5001873700" evidence="14">
    <location>
        <begin position="23"/>
        <end position="483"/>
    </location>
</feature>
<dbReference type="Proteomes" id="UP000028990">
    <property type="component" value="Unassembled WGS sequence"/>
</dbReference>
<feature type="compositionally biased region" description="Polar residues" evidence="12">
    <location>
        <begin position="468"/>
        <end position="483"/>
    </location>
</feature>
<dbReference type="GO" id="GO:0050796">
    <property type="term" value="P:regulation of insulin secretion"/>
    <property type="evidence" value="ECO:0007669"/>
    <property type="project" value="TreeGrafter"/>
</dbReference>
<evidence type="ECO:0000256" key="13">
    <source>
        <dbReference type="SAM" id="Phobius"/>
    </source>
</evidence>
<dbReference type="GO" id="GO:0043005">
    <property type="term" value="C:neuron projection"/>
    <property type="evidence" value="ECO:0007669"/>
    <property type="project" value="TreeGrafter"/>
</dbReference>
<evidence type="ECO:0000256" key="11">
    <source>
        <dbReference type="RuleBase" id="RU000688"/>
    </source>
</evidence>
<evidence type="ECO:0000256" key="8">
    <source>
        <dbReference type="ARBA" id="ARBA00023170"/>
    </source>
</evidence>
<evidence type="ECO:0000256" key="1">
    <source>
        <dbReference type="ARBA" id="ARBA00004651"/>
    </source>
</evidence>
<dbReference type="PRINTS" id="PR00237">
    <property type="entry name" value="GPCRRHODOPSN"/>
</dbReference>
<dbReference type="GO" id="GO:0071385">
    <property type="term" value="P:cellular response to glucocorticoid stimulus"/>
    <property type="evidence" value="ECO:0007669"/>
    <property type="project" value="TreeGrafter"/>
</dbReference>
<feature type="transmembrane region" description="Helical" evidence="13">
    <location>
        <begin position="313"/>
        <end position="343"/>
    </location>
</feature>
<feature type="compositionally biased region" description="Basic and acidic residues" evidence="12">
    <location>
        <begin position="451"/>
        <end position="460"/>
    </location>
</feature>
<evidence type="ECO:0000256" key="2">
    <source>
        <dbReference type="ARBA" id="ARBA00022475"/>
    </source>
</evidence>
<dbReference type="InterPro" id="IPR000276">
    <property type="entry name" value="GPCR_Rhodpsn"/>
</dbReference>
<keyword evidence="10 11" id="KW-0807">Transducer</keyword>
<feature type="transmembrane region" description="Helical" evidence="13">
    <location>
        <begin position="240"/>
        <end position="259"/>
    </location>
</feature>
<name>A0A091DWF1_FUKDA</name>
<feature type="transmembrane region" description="Helical" evidence="13">
    <location>
        <begin position="161"/>
        <end position="182"/>
    </location>
</feature>
<evidence type="ECO:0000256" key="5">
    <source>
        <dbReference type="ARBA" id="ARBA00023040"/>
    </source>
</evidence>
<dbReference type="PANTHER" id="PTHR24229:SF20">
    <property type="entry name" value="SOMATOSTATIN RECEPTOR TYPE 5"/>
    <property type="match status" value="1"/>
</dbReference>
<dbReference type="EMBL" id="KN121905">
    <property type="protein sequence ID" value="KFO34753.1"/>
    <property type="molecule type" value="Genomic_DNA"/>
</dbReference>
<keyword evidence="17" id="KW-1185">Reference proteome</keyword>
<feature type="transmembrane region" description="Helical" evidence="13">
    <location>
        <begin position="364"/>
        <end position="391"/>
    </location>
</feature>
<dbReference type="GO" id="GO:0042923">
    <property type="term" value="F:neuropeptide binding"/>
    <property type="evidence" value="ECO:0007669"/>
    <property type="project" value="TreeGrafter"/>
</dbReference>
<feature type="transmembrane region" description="Helical" evidence="13">
    <location>
        <begin position="403"/>
        <end position="425"/>
    </location>
</feature>
<dbReference type="eggNOG" id="KOG3656">
    <property type="taxonomic scope" value="Eukaryota"/>
</dbReference>
<dbReference type="Gene3D" id="1.20.1070.10">
    <property type="entry name" value="Rhodopsin 7-helix transmembrane proteins"/>
    <property type="match status" value="1"/>
</dbReference>
<feature type="signal peptide" evidence="14">
    <location>
        <begin position="1"/>
        <end position="22"/>
    </location>
</feature>
<feature type="region of interest" description="Disordered" evidence="12">
    <location>
        <begin position="446"/>
        <end position="483"/>
    </location>
</feature>
<feature type="transmembrane region" description="Helical" evidence="13">
    <location>
        <begin position="271"/>
        <end position="293"/>
    </location>
</feature>
<gene>
    <name evidence="16" type="ORF">H920_03781</name>
</gene>
<dbReference type="InterPro" id="IPR000586">
    <property type="entry name" value="Somatstn_rcpt"/>
</dbReference>
<evidence type="ECO:0000259" key="15">
    <source>
        <dbReference type="PROSITE" id="PS50262"/>
    </source>
</evidence>
<evidence type="ECO:0000256" key="3">
    <source>
        <dbReference type="ARBA" id="ARBA00022692"/>
    </source>
</evidence>
<evidence type="ECO:0000256" key="14">
    <source>
        <dbReference type="SAM" id="SignalP"/>
    </source>
</evidence>
<comment type="similarity">
    <text evidence="11">Belongs to the G-protein coupled receptor 1 family.</text>
</comment>
<evidence type="ECO:0000256" key="6">
    <source>
        <dbReference type="ARBA" id="ARBA00023136"/>
    </source>
</evidence>
<dbReference type="InterPro" id="IPR017452">
    <property type="entry name" value="GPCR_Rhodpsn_7TM"/>
</dbReference>
<dbReference type="PROSITE" id="PS50262">
    <property type="entry name" value="G_PROTEIN_RECEP_F1_2"/>
    <property type="match status" value="1"/>
</dbReference>